<feature type="domain" description="DUF7662" evidence="1">
    <location>
        <begin position="4"/>
        <end position="80"/>
    </location>
</feature>
<dbReference type="InterPro" id="IPR056079">
    <property type="entry name" value="DUF7662"/>
</dbReference>
<sequence>MSKYDPLSGHLRRQRQDELELTFVEIERILGAMLPKSAALPQWWSNVTDPKTTHVQRKAWRDAGYDAFLLTGKDRVRFRRTVSSRPLSLKL</sequence>
<dbReference type="Pfam" id="PF24698">
    <property type="entry name" value="DUF7662"/>
    <property type="match status" value="1"/>
</dbReference>
<reference evidence="2" key="1">
    <citation type="submission" date="2008-01" db="EMBL/GenBank/DDBJ databases">
        <title>Complete sequence of chromosome of Caulobacter sp. K31.</title>
        <authorList>
            <consortium name="US DOE Joint Genome Institute"/>
            <person name="Copeland A."/>
            <person name="Lucas S."/>
            <person name="Lapidus A."/>
            <person name="Barry K."/>
            <person name="Glavina del Rio T."/>
            <person name="Dalin E."/>
            <person name="Tice H."/>
            <person name="Pitluck S."/>
            <person name="Bruce D."/>
            <person name="Goodwin L."/>
            <person name="Thompson L.S."/>
            <person name="Brettin T."/>
            <person name="Detter J.C."/>
            <person name="Han C."/>
            <person name="Schmutz J."/>
            <person name="Larimer F."/>
            <person name="Land M."/>
            <person name="Hauser L."/>
            <person name="Kyrpides N."/>
            <person name="Kim E."/>
            <person name="Stephens C."/>
            <person name="Richardson P."/>
        </authorList>
    </citation>
    <scope>NUCLEOTIDE SEQUENCE [LARGE SCALE GENOMIC DNA]</scope>
    <source>
        <strain evidence="2">K31</strain>
    </source>
</reference>
<evidence type="ECO:0000313" key="2">
    <source>
        <dbReference type="EMBL" id="ABZ69467.1"/>
    </source>
</evidence>
<name>B0T4G7_CAUSK</name>
<dbReference type="OrthoDB" id="3480230at2"/>
<dbReference type="EMBL" id="CP000927">
    <property type="protein sequence ID" value="ABZ69467.1"/>
    <property type="molecule type" value="Genomic_DNA"/>
</dbReference>
<dbReference type="KEGG" id="cak:Caul_0330"/>
<dbReference type="HOGENOM" id="CLU_184297_0_0_5"/>
<dbReference type="eggNOG" id="ENOG5033AJG">
    <property type="taxonomic scope" value="Bacteria"/>
</dbReference>
<organism evidence="2">
    <name type="scientific">Caulobacter sp. (strain K31)</name>
    <dbReference type="NCBI Taxonomy" id="366602"/>
    <lineage>
        <taxon>Bacteria</taxon>
        <taxon>Pseudomonadati</taxon>
        <taxon>Pseudomonadota</taxon>
        <taxon>Alphaproteobacteria</taxon>
        <taxon>Caulobacterales</taxon>
        <taxon>Caulobacteraceae</taxon>
        <taxon>Caulobacter</taxon>
    </lineage>
</organism>
<dbReference type="AlphaFoldDB" id="B0T4G7"/>
<proteinExistence type="predicted"/>
<protein>
    <recommendedName>
        <fullName evidence="1">DUF7662 domain-containing protein</fullName>
    </recommendedName>
</protein>
<accession>B0T4G7</accession>
<evidence type="ECO:0000259" key="1">
    <source>
        <dbReference type="Pfam" id="PF24698"/>
    </source>
</evidence>
<gene>
    <name evidence="2" type="ordered locus">Caul_0330</name>
</gene>